<evidence type="ECO:0000256" key="2">
    <source>
        <dbReference type="RuleBase" id="RU362080"/>
    </source>
</evidence>
<dbReference type="InterPro" id="IPR006442">
    <property type="entry name" value="Antitoxin_Phd/YefM"/>
</dbReference>
<sequence>MIFTTITNFRANAKSFLDKIIGDFEELTITTNKGNFVVITEEEYNSLKETEYILSNPEKMEAINESLEDYKEGKSKKFDNLDDTFDALGI</sequence>
<dbReference type="RefSeq" id="WP_169663077.1">
    <property type="nucleotide sequence ID" value="NZ_CP076132.1"/>
</dbReference>
<evidence type="ECO:0000256" key="1">
    <source>
        <dbReference type="ARBA" id="ARBA00009981"/>
    </source>
</evidence>
<dbReference type="Pfam" id="PF02604">
    <property type="entry name" value="PhdYeFM_antitox"/>
    <property type="match status" value="1"/>
</dbReference>
<dbReference type="SUPFAM" id="SSF143120">
    <property type="entry name" value="YefM-like"/>
    <property type="match status" value="1"/>
</dbReference>
<proteinExistence type="inferred from homology"/>
<dbReference type="Proteomes" id="UP000678679">
    <property type="component" value="Chromosome 1"/>
</dbReference>
<accession>A0AAX1MZ65</accession>
<organism evidence="3 4">
    <name type="scientific">Flammeovirga yaeyamensis</name>
    <dbReference type="NCBI Taxonomy" id="367791"/>
    <lineage>
        <taxon>Bacteria</taxon>
        <taxon>Pseudomonadati</taxon>
        <taxon>Bacteroidota</taxon>
        <taxon>Cytophagia</taxon>
        <taxon>Cytophagales</taxon>
        <taxon>Flammeovirgaceae</taxon>
        <taxon>Flammeovirga</taxon>
    </lineage>
</organism>
<evidence type="ECO:0000313" key="3">
    <source>
        <dbReference type="EMBL" id="QWG00529.1"/>
    </source>
</evidence>
<gene>
    <name evidence="3" type="ORF">KMW28_12790</name>
</gene>
<protein>
    <recommendedName>
        <fullName evidence="2">Antitoxin</fullName>
    </recommendedName>
</protein>
<comment type="function">
    <text evidence="2">Antitoxin component of a type II toxin-antitoxin (TA) system.</text>
</comment>
<dbReference type="KEGG" id="fya:KMW28_12790"/>
<dbReference type="Gene3D" id="3.40.1620.10">
    <property type="entry name" value="YefM-like domain"/>
    <property type="match status" value="1"/>
</dbReference>
<evidence type="ECO:0000313" key="4">
    <source>
        <dbReference type="Proteomes" id="UP000678679"/>
    </source>
</evidence>
<dbReference type="AlphaFoldDB" id="A0AAX1MZ65"/>
<name>A0AAX1MZ65_9BACT</name>
<dbReference type="InterPro" id="IPR036165">
    <property type="entry name" value="YefM-like_sf"/>
</dbReference>
<reference evidence="3 4" key="1">
    <citation type="submission" date="2021-05" db="EMBL/GenBank/DDBJ databases">
        <title>Comparative genomic studies on the polysaccharide-degrading batcterial strains of the Flammeovirga genus.</title>
        <authorList>
            <person name="Zewei F."/>
            <person name="Zheng Z."/>
            <person name="Yu L."/>
            <person name="Ruyue G."/>
            <person name="Yanhong M."/>
            <person name="Yuanyuan C."/>
            <person name="Jingyan G."/>
            <person name="Wenjun H."/>
        </authorList>
    </citation>
    <scope>NUCLEOTIDE SEQUENCE [LARGE SCALE GENOMIC DNA]</scope>
    <source>
        <strain evidence="3 4">NBRC:100898</strain>
    </source>
</reference>
<dbReference type="EMBL" id="CP076132">
    <property type="protein sequence ID" value="QWG00529.1"/>
    <property type="molecule type" value="Genomic_DNA"/>
</dbReference>
<comment type="similarity">
    <text evidence="1 2">Belongs to the phD/YefM antitoxin family.</text>
</comment>
<keyword evidence="4" id="KW-1185">Reference proteome</keyword>